<name>A0AAV9WVT6_9PEZI</name>
<evidence type="ECO:0000313" key="2">
    <source>
        <dbReference type="Proteomes" id="UP001370758"/>
    </source>
</evidence>
<dbReference type="EMBL" id="JAVHJL010000001">
    <property type="protein sequence ID" value="KAK6512266.1"/>
    <property type="molecule type" value="Genomic_DNA"/>
</dbReference>
<proteinExistence type="predicted"/>
<sequence length="125" mass="14188">MQQDQPPSRTPSFKDTTYSSYRIGTHNVKWADQLLTGNPSEISKVDPQIIGNILPKLADLMISEPDKGIIPRIWVDEFGSGTQKKLIKSRKIIDLEIAQNFEPVDNGVVHMDVRQFQQFKPLGVR</sequence>
<accession>A0AAV9WVT6</accession>
<comment type="caution">
    <text evidence="1">The sequence shown here is derived from an EMBL/GenBank/DDBJ whole genome shotgun (WGS) entry which is preliminary data.</text>
</comment>
<dbReference type="Proteomes" id="UP001370758">
    <property type="component" value="Unassembled WGS sequence"/>
</dbReference>
<dbReference type="AlphaFoldDB" id="A0AAV9WVT6"/>
<gene>
    <name evidence="1" type="ORF">TWF481_001156</name>
</gene>
<protein>
    <submittedName>
        <fullName evidence="1">Uncharacterized protein</fullName>
    </submittedName>
</protein>
<reference evidence="1 2" key="1">
    <citation type="submission" date="2023-08" db="EMBL/GenBank/DDBJ databases">
        <authorList>
            <person name="Palmer J.M."/>
        </authorList>
    </citation>
    <scope>NUCLEOTIDE SEQUENCE [LARGE SCALE GENOMIC DNA]</scope>
    <source>
        <strain evidence="1 2">TWF481</strain>
    </source>
</reference>
<keyword evidence="2" id="KW-1185">Reference proteome</keyword>
<evidence type="ECO:0000313" key="1">
    <source>
        <dbReference type="EMBL" id="KAK6512266.1"/>
    </source>
</evidence>
<organism evidence="1 2">
    <name type="scientific">Arthrobotrys musiformis</name>
    <dbReference type="NCBI Taxonomy" id="47236"/>
    <lineage>
        <taxon>Eukaryota</taxon>
        <taxon>Fungi</taxon>
        <taxon>Dikarya</taxon>
        <taxon>Ascomycota</taxon>
        <taxon>Pezizomycotina</taxon>
        <taxon>Orbiliomycetes</taxon>
        <taxon>Orbiliales</taxon>
        <taxon>Orbiliaceae</taxon>
        <taxon>Arthrobotrys</taxon>
    </lineage>
</organism>